<dbReference type="Proteomes" id="UP000053989">
    <property type="component" value="Unassembled WGS sequence"/>
</dbReference>
<dbReference type="AlphaFoldDB" id="A0A0C3CU07"/>
<organism evidence="1 2">
    <name type="scientific">Scleroderma citrinum Foug A</name>
    <dbReference type="NCBI Taxonomy" id="1036808"/>
    <lineage>
        <taxon>Eukaryota</taxon>
        <taxon>Fungi</taxon>
        <taxon>Dikarya</taxon>
        <taxon>Basidiomycota</taxon>
        <taxon>Agaricomycotina</taxon>
        <taxon>Agaricomycetes</taxon>
        <taxon>Agaricomycetidae</taxon>
        <taxon>Boletales</taxon>
        <taxon>Sclerodermatineae</taxon>
        <taxon>Sclerodermataceae</taxon>
        <taxon>Scleroderma</taxon>
    </lineage>
</organism>
<dbReference type="InParanoid" id="A0A0C3CU07"/>
<reference evidence="1 2" key="1">
    <citation type="submission" date="2014-04" db="EMBL/GenBank/DDBJ databases">
        <authorList>
            <consortium name="DOE Joint Genome Institute"/>
            <person name="Kuo A."/>
            <person name="Kohler A."/>
            <person name="Nagy L.G."/>
            <person name="Floudas D."/>
            <person name="Copeland A."/>
            <person name="Barry K.W."/>
            <person name="Cichocki N."/>
            <person name="Veneault-Fourrey C."/>
            <person name="LaButti K."/>
            <person name="Lindquist E.A."/>
            <person name="Lipzen A."/>
            <person name="Lundell T."/>
            <person name="Morin E."/>
            <person name="Murat C."/>
            <person name="Sun H."/>
            <person name="Tunlid A."/>
            <person name="Henrissat B."/>
            <person name="Grigoriev I.V."/>
            <person name="Hibbett D.S."/>
            <person name="Martin F."/>
            <person name="Nordberg H.P."/>
            <person name="Cantor M.N."/>
            <person name="Hua S.X."/>
        </authorList>
    </citation>
    <scope>NUCLEOTIDE SEQUENCE [LARGE SCALE GENOMIC DNA]</scope>
    <source>
        <strain evidence="1 2">Foug A</strain>
    </source>
</reference>
<reference evidence="2" key="2">
    <citation type="submission" date="2015-01" db="EMBL/GenBank/DDBJ databases">
        <title>Evolutionary Origins and Diversification of the Mycorrhizal Mutualists.</title>
        <authorList>
            <consortium name="DOE Joint Genome Institute"/>
            <consortium name="Mycorrhizal Genomics Consortium"/>
            <person name="Kohler A."/>
            <person name="Kuo A."/>
            <person name="Nagy L.G."/>
            <person name="Floudas D."/>
            <person name="Copeland A."/>
            <person name="Barry K.W."/>
            <person name="Cichocki N."/>
            <person name="Veneault-Fourrey C."/>
            <person name="LaButti K."/>
            <person name="Lindquist E.A."/>
            <person name="Lipzen A."/>
            <person name="Lundell T."/>
            <person name="Morin E."/>
            <person name="Murat C."/>
            <person name="Riley R."/>
            <person name="Ohm R."/>
            <person name="Sun H."/>
            <person name="Tunlid A."/>
            <person name="Henrissat B."/>
            <person name="Grigoriev I.V."/>
            <person name="Hibbett D.S."/>
            <person name="Martin F."/>
        </authorList>
    </citation>
    <scope>NUCLEOTIDE SEQUENCE [LARGE SCALE GENOMIC DNA]</scope>
    <source>
        <strain evidence="2">Foug A</strain>
    </source>
</reference>
<gene>
    <name evidence="1" type="ORF">SCLCIDRAFT_81444</name>
</gene>
<dbReference type="EMBL" id="KN822227">
    <property type="protein sequence ID" value="KIM52055.1"/>
    <property type="molecule type" value="Genomic_DNA"/>
</dbReference>
<evidence type="ECO:0000313" key="2">
    <source>
        <dbReference type="Proteomes" id="UP000053989"/>
    </source>
</evidence>
<name>A0A0C3CU07_9AGAM</name>
<feature type="non-terminal residue" evidence="1">
    <location>
        <position position="1"/>
    </location>
</feature>
<proteinExistence type="predicted"/>
<accession>A0A0C3CU07</accession>
<dbReference type="HOGENOM" id="CLU_170045_1_0_1"/>
<dbReference type="OrthoDB" id="3208495at2759"/>
<evidence type="ECO:0000313" key="1">
    <source>
        <dbReference type="EMBL" id="KIM52055.1"/>
    </source>
</evidence>
<sequence length="104" mass="12279">TQLPHDFKDFVLDHLENKWPSDAFITHCHQELFHSQWQELLDEEFVCVHKHEIFITCADSIQRHRLFPCIFTYSADYSEKVLIANIHNLGICPCPRCLTPKSQI</sequence>
<dbReference type="STRING" id="1036808.A0A0C3CU07"/>
<dbReference type="InterPro" id="IPR041078">
    <property type="entry name" value="Plavaka"/>
</dbReference>
<feature type="non-terminal residue" evidence="1">
    <location>
        <position position="104"/>
    </location>
</feature>
<protein>
    <submittedName>
        <fullName evidence="1">Uncharacterized protein</fullName>
    </submittedName>
</protein>
<keyword evidence="2" id="KW-1185">Reference proteome</keyword>
<dbReference type="Pfam" id="PF18759">
    <property type="entry name" value="Plavaka"/>
    <property type="match status" value="1"/>
</dbReference>